<accession>A0A382SAI5</accession>
<evidence type="ECO:0000259" key="1">
    <source>
        <dbReference type="Pfam" id="PF03070"/>
    </source>
</evidence>
<feature type="non-terminal residue" evidence="2">
    <location>
        <position position="65"/>
    </location>
</feature>
<name>A0A382SAI5_9ZZZZ</name>
<dbReference type="Gene3D" id="1.20.910.10">
    <property type="entry name" value="Heme oxygenase-like"/>
    <property type="match status" value="1"/>
</dbReference>
<dbReference type="EMBL" id="UINC01127628">
    <property type="protein sequence ID" value="SVD06876.1"/>
    <property type="molecule type" value="Genomic_DNA"/>
</dbReference>
<sequence length="65" mass="7565">MVSFSEDLKKSCLDVWELAHEHHPFIKSMGDGTLSLDRFTYFMKQDYLFLIDYCRVVAIATAKSD</sequence>
<dbReference type="AlphaFoldDB" id="A0A382SAI5"/>
<reference evidence="2" key="1">
    <citation type="submission" date="2018-05" db="EMBL/GenBank/DDBJ databases">
        <authorList>
            <person name="Lanie J.A."/>
            <person name="Ng W.-L."/>
            <person name="Kazmierczak K.M."/>
            <person name="Andrzejewski T.M."/>
            <person name="Davidsen T.M."/>
            <person name="Wayne K.J."/>
            <person name="Tettelin H."/>
            <person name="Glass J.I."/>
            <person name="Rusch D."/>
            <person name="Podicherti R."/>
            <person name="Tsui H.-C.T."/>
            <person name="Winkler M.E."/>
        </authorList>
    </citation>
    <scope>NUCLEOTIDE SEQUENCE</scope>
</reference>
<protein>
    <recommendedName>
        <fullName evidence="1">Thiaminase-2/PQQC domain-containing protein</fullName>
    </recommendedName>
</protein>
<dbReference type="InterPro" id="IPR016084">
    <property type="entry name" value="Haem_Oase-like_multi-hlx"/>
</dbReference>
<dbReference type="SUPFAM" id="SSF48613">
    <property type="entry name" value="Heme oxygenase-like"/>
    <property type="match status" value="1"/>
</dbReference>
<feature type="domain" description="Thiaminase-2/PQQC" evidence="1">
    <location>
        <begin position="15"/>
        <end position="64"/>
    </location>
</feature>
<gene>
    <name evidence="2" type="ORF">METZ01_LOCUS359730</name>
</gene>
<dbReference type="Pfam" id="PF03070">
    <property type="entry name" value="TENA_THI-4"/>
    <property type="match status" value="1"/>
</dbReference>
<proteinExistence type="predicted"/>
<dbReference type="InterPro" id="IPR004305">
    <property type="entry name" value="Thiaminase-2/PQQC"/>
</dbReference>
<organism evidence="2">
    <name type="scientific">marine metagenome</name>
    <dbReference type="NCBI Taxonomy" id="408172"/>
    <lineage>
        <taxon>unclassified sequences</taxon>
        <taxon>metagenomes</taxon>
        <taxon>ecological metagenomes</taxon>
    </lineage>
</organism>
<evidence type="ECO:0000313" key="2">
    <source>
        <dbReference type="EMBL" id="SVD06876.1"/>
    </source>
</evidence>